<dbReference type="EMBL" id="RAWK01000331">
    <property type="protein sequence ID" value="RKH55410.1"/>
    <property type="molecule type" value="Genomic_DNA"/>
</dbReference>
<dbReference type="Proteomes" id="UP000267003">
    <property type="component" value="Unassembled WGS sequence"/>
</dbReference>
<feature type="region of interest" description="Disordered" evidence="1">
    <location>
        <begin position="1"/>
        <end position="46"/>
    </location>
</feature>
<evidence type="ECO:0000256" key="1">
    <source>
        <dbReference type="SAM" id="MobiDB-lite"/>
    </source>
</evidence>
<feature type="non-terminal residue" evidence="3">
    <location>
        <position position="175"/>
    </location>
</feature>
<name>A0A3A8PJG1_9BACT</name>
<accession>A0A3A8PJG1</accession>
<keyword evidence="2" id="KW-0812">Transmembrane</keyword>
<comment type="caution">
    <text evidence="3">The sequence shown here is derived from an EMBL/GenBank/DDBJ whole genome shotgun (WGS) entry which is preliminary data.</text>
</comment>
<sequence>MSDAFRPRSRTPSPHLGGEAEPPSDLAAWEPPAQGGTPTPPTDSPLPMYLLAQQARRAEGDEQKRLAWNLNQLLAEMGAQGGGRPEADAFHRLLEGGNLDGLVDADGRSCRATAVEALLALGFPYALEVRPEDLEHLRNAPIPGIRMTPPAGGPFPALAVGLGALALQVVLGWLG</sequence>
<feature type="transmembrane region" description="Helical" evidence="2">
    <location>
        <begin position="155"/>
        <end position="174"/>
    </location>
</feature>
<evidence type="ECO:0000313" key="4">
    <source>
        <dbReference type="Proteomes" id="UP000267003"/>
    </source>
</evidence>
<reference evidence="4" key="1">
    <citation type="submission" date="2018-09" db="EMBL/GenBank/DDBJ databases">
        <authorList>
            <person name="Livingstone P.G."/>
            <person name="Whitworth D.E."/>
        </authorList>
    </citation>
    <scope>NUCLEOTIDE SEQUENCE [LARGE SCALE GENOMIC DNA]</scope>
    <source>
        <strain evidence="4">AB050A</strain>
    </source>
</reference>
<gene>
    <name evidence="3" type="ORF">D7W81_36260</name>
</gene>
<evidence type="ECO:0000313" key="3">
    <source>
        <dbReference type="EMBL" id="RKH55410.1"/>
    </source>
</evidence>
<dbReference type="AlphaFoldDB" id="A0A3A8PJG1"/>
<proteinExistence type="predicted"/>
<organism evidence="3 4">
    <name type="scientific">Corallococcus aberystwythensis</name>
    <dbReference type="NCBI Taxonomy" id="2316722"/>
    <lineage>
        <taxon>Bacteria</taxon>
        <taxon>Pseudomonadati</taxon>
        <taxon>Myxococcota</taxon>
        <taxon>Myxococcia</taxon>
        <taxon>Myxococcales</taxon>
        <taxon>Cystobacterineae</taxon>
        <taxon>Myxococcaceae</taxon>
        <taxon>Corallococcus</taxon>
    </lineage>
</organism>
<keyword evidence="2" id="KW-1133">Transmembrane helix</keyword>
<keyword evidence="2" id="KW-0472">Membrane</keyword>
<evidence type="ECO:0000256" key="2">
    <source>
        <dbReference type="SAM" id="Phobius"/>
    </source>
</evidence>
<keyword evidence="4" id="KW-1185">Reference proteome</keyword>
<protein>
    <submittedName>
        <fullName evidence="3">Uncharacterized protein</fullName>
    </submittedName>
</protein>